<dbReference type="Proteomes" id="UP000238322">
    <property type="component" value="Unassembled WGS sequence"/>
</dbReference>
<feature type="site" description="Interaction with DNA" evidence="8">
    <location>
        <position position="158"/>
    </location>
</feature>
<dbReference type="PROSITE" id="PS00396">
    <property type="entry name" value="TOPO_IA_1"/>
    <property type="match status" value="1"/>
</dbReference>
<name>A0A2S8FE74_9BACT</name>
<dbReference type="NCBIfam" id="TIGR01051">
    <property type="entry name" value="topA_bact"/>
    <property type="match status" value="1"/>
</dbReference>
<feature type="site" description="Interaction with DNA" evidence="8">
    <location>
        <position position="159"/>
    </location>
</feature>
<dbReference type="InterPro" id="IPR025589">
    <property type="entry name" value="Toprim_C_rpt"/>
</dbReference>
<dbReference type="InterPro" id="IPR023406">
    <property type="entry name" value="Topo_IA_AS"/>
</dbReference>
<dbReference type="Pfam" id="PF01751">
    <property type="entry name" value="Toprim"/>
    <property type="match status" value="1"/>
</dbReference>
<dbReference type="InterPro" id="IPR013825">
    <property type="entry name" value="Topo_IA_cen_sub2"/>
</dbReference>
<comment type="caution">
    <text evidence="12">The sequence shown here is derived from an EMBL/GenBank/DDBJ whole genome shotgun (WGS) entry which is preliminary data.</text>
</comment>
<dbReference type="GO" id="GO:0046872">
    <property type="term" value="F:metal ion binding"/>
    <property type="evidence" value="ECO:0007669"/>
    <property type="project" value="UniProtKB-KW"/>
</dbReference>
<sequence>MAESSSNKKSLVIVESPAKAKTISKFLGKDYLVEASIGHVRDLPQGAKEIPAEYKDQDWAYLGVNVNEKFDPVYIIPTDKKQQVTKLKKLLKESDELYLATDEDREGEAISWHLQEILKPKVPVHRLVFHEITEDAIKGALENPRTIDDGLVRAQETRRILDRLYGYEVSPLLWRKIKPKLSAGRVQSVAVRLIVQRERERMAFHSATYWDLVASFEADGQVFQATLVEADGKRVPSSRDFDASTGKVNKDNLLLLDEAGAGELLERIRNADFSVGNLENKPYTTKPAAPFTTSTLQQEANRKLGFTARRTMQVAQYLYENGYITYMRTDSTNLSQVAIDASRKLVESEYGKEFLPEKPRTYASKVKNAQEAHEAIRPAGNEFRKPESLKNEMNAEQFKLFDLIWKRTIACQMEDARGHRISININGGNAVFYVSGKTIDFPGFLRAYVEGSDDPQAELADRETLLPTVSIGQAVDAKDFDPKSHTTQPPARFSEASLTRTLEEMGIGRPSTYASIIDTILARKYVFKKGNALVPTWTSFAVVGLLEAHLAKLIDFDFTAKMEDDLDSISRGEADAADYLSKFYFGVDNHGLKQVIEERIKDVDARTVNSIPLGAPEEGEHKEEVFVRVGRYGPYVEQGERRGSIQDELPPDEIDLAKALEILEQSEKGEEPMGTHPETGKPIYLKNGRFGPYVQMGSTDDEEKPKNASLLKGMSVGDVNLETAIKLLSLPREVGLHPTDQKPIVAYNGRYGPYIKWNDETRSLPADISPIDVDLNKSVELLAQPKAGGRRGAPKEPLKTLDKSPVTEEVIKIMDGRYGPYVTDGETNASLPKGASPDEVTMEVALQLLAERAAKGGTKKKKAKKKTTKKAAPKKAAKKTTKKKTTKKAATKKTAKKSTKKAATKKTAKKKSTESAPDTDSADNMEAPF</sequence>
<evidence type="ECO:0000256" key="4">
    <source>
        <dbReference type="ARBA" id="ARBA00022842"/>
    </source>
</evidence>
<dbReference type="Pfam" id="PF01131">
    <property type="entry name" value="Topoisom_bac"/>
    <property type="match status" value="1"/>
</dbReference>
<dbReference type="Gene3D" id="1.10.460.10">
    <property type="entry name" value="Topoisomerase I, domain 2"/>
    <property type="match status" value="1"/>
</dbReference>
<feature type="region of interest" description="Disordered" evidence="9">
    <location>
        <begin position="852"/>
        <end position="929"/>
    </location>
</feature>
<dbReference type="PANTHER" id="PTHR42785">
    <property type="entry name" value="DNA TOPOISOMERASE, TYPE IA, CORE"/>
    <property type="match status" value="1"/>
</dbReference>
<evidence type="ECO:0000259" key="11">
    <source>
        <dbReference type="PROSITE" id="PS52039"/>
    </source>
</evidence>
<feature type="region of interest" description="Interaction with DNA" evidence="8">
    <location>
        <begin position="182"/>
        <end position="187"/>
    </location>
</feature>
<evidence type="ECO:0000256" key="9">
    <source>
        <dbReference type="SAM" id="MobiDB-lite"/>
    </source>
</evidence>
<dbReference type="InterPro" id="IPR034149">
    <property type="entry name" value="TOPRIM_TopoI"/>
</dbReference>
<accession>A0A2S8FE74</accession>
<evidence type="ECO:0000256" key="7">
    <source>
        <dbReference type="ARBA" id="ARBA00023235"/>
    </source>
</evidence>
<dbReference type="EC" id="5.6.2.1" evidence="8"/>
<feature type="site" description="Interaction with DNA" evidence="8">
    <location>
        <position position="328"/>
    </location>
</feature>
<organism evidence="12 13">
    <name type="scientific">Blastopirellula marina</name>
    <dbReference type="NCBI Taxonomy" id="124"/>
    <lineage>
        <taxon>Bacteria</taxon>
        <taxon>Pseudomonadati</taxon>
        <taxon>Planctomycetota</taxon>
        <taxon>Planctomycetia</taxon>
        <taxon>Pirellulales</taxon>
        <taxon>Pirellulaceae</taxon>
        <taxon>Blastopirellula</taxon>
    </lineage>
</organism>
<dbReference type="InterPro" id="IPR013497">
    <property type="entry name" value="Topo_IA_cen"/>
</dbReference>
<dbReference type="Gene3D" id="3.40.50.140">
    <property type="match status" value="1"/>
</dbReference>
<dbReference type="SUPFAM" id="SSF56712">
    <property type="entry name" value="Prokaryotic type I DNA topoisomerase"/>
    <property type="match status" value="1"/>
</dbReference>
<evidence type="ECO:0000259" key="10">
    <source>
        <dbReference type="PROSITE" id="PS50880"/>
    </source>
</evidence>
<feature type="compositionally biased region" description="Basic residues" evidence="9">
    <location>
        <begin position="857"/>
        <end position="910"/>
    </location>
</feature>
<protein>
    <recommendedName>
        <fullName evidence="8">DNA topoisomerase 1</fullName>
        <ecNumber evidence="8">5.6.2.1</ecNumber>
    </recommendedName>
    <alternativeName>
        <fullName evidence="8">DNA topoisomerase I</fullName>
    </alternativeName>
</protein>
<dbReference type="EMBL" id="PUHY01000014">
    <property type="protein sequence ID" value="PQO30442.1"/>
    <property type="molecule type" value="Genomic_DNA"/>
</dbReference>
<dbReference type="InterPro" id="IPR006171">
    <property type="entry name" value="TOPRIM_dom"/>
</dbReference>
<feature type="site" description="Interaction with DNA" evidence="8">
    <location>
        <position position="39"/>
    </location>
</feature>
<feature type="domain" description="Topo IA-type catalytic" evidence="11">
    <location>
        <begin position="148"/>
        <end position="593"/>
    </location>
</feature>
<dbReference type="SMART" id="SM00493">
    <property type="entry name" value="TOPRIM"/>
    <property type="match status" value="1"/>
</dbReference>
<dbReference type="InterPro" id="IPR000380">
    <property type="entry name" value="Topo_IA"/>
</dbReference>
<feature type="site" description="Interaction with DNA" evidence="8">
    <location>
        <position position="174"/>
    </location>
</feature>
<dbReference type="InterPro" id="IPR023405">
    <property type="entry name" value="Topo_IA_core_domain"/>
</dbReference>
<dbReference type="Pfam" id="PF13368">
    <property type="entry name" value="Toprim_C_rpt"/>
    <property type="match status" value="4"/>
</dbReference>
<evidence type="ECO:0000256" key="8">
    <source>
        <dbReference type="HAMAP-Rule" id="MF_00952"/>
    </source>
</evidence>
<feature type="site" description="Interaction with DNA" evidence="8">
    <location>
        <position position="162"/>
    </location>
</feature>
<dbReference type="InterPro" id="IPR028612">
    <property type="entry name" value="Topoisom_1_IA"/>
</dbReference>
<evidence type="ECO:0000313" key="12">
    <source>
        <dbReference type="EMBL" id="PQO30442.1"/>
    </source>
</evidence>
<keyword evidence="4" id="KW-0460">Magnesium</keyword>
<dbReference type="InterPro" id="IPR003601">
    <property type="entry name" value="Topo_IA_2"/>
</dbReference>
<dbReference type="RefSeq" id="WP_105332347.1">
    <property type="nucleotide sequence ID" value="NZ_PUHY01000014.1"/>
</dbReference>
<evidence type="ECO:0000256" key="6">
    <source>
        <dbReference type="ARBA" id="ARBA00023125"/>
    </source>
</evidence>
<comment type="similarity">
    <text evidence="2 8">Belongs to the type IA topoisomerase family.</text>
</comment>
<dbReference type="PRINTS" id="PR00417">
    <property type="entry name" value="PRTPISMRASEI"/>
</dbReference>
<keyword evidence="3" id="KW-0479">Metal-binding</keyword>
<dbReference type="HAMAP" id="MF_00952">
    <property type="entry name" value="Topoisom_1_prok"/>
    <property type="match status" value="1"/>
</dbReference>
<dbReference type="AlphaFoldDB" id="A0A2S8FE74"/>
<keyword evidence="5 8" id="KW-0799">Topoisomerase</keyword>
<feature type="site" description="Interaction with DNA" evidence="8">
    <location>
        <position position="167"/>
    </location>
</feature>
<dbReference type="PROSITE" id="PS52039">
    <property type="entry name" value="TOPO_IA_2"/>
    <property type="match status" value="1"/>
</dbReference>
<dbReference type="OrthoDB" id="9804262at2"/>
<gene>
    <name evidence="8 12" type="primary">topA</name>
    <name evidence="12" type="ORF">C5Y83_24065</name>
</gene>
<feature type="site" description="Interaction with DNA" evidence="8">
    <location>
        <position position="523"/>
    </location>
</feature>
<dbReference type="CDD" id="cd03363">
    <property type="entry name" value="TOPRIM_TopoIA_TopoI"/>
    <property type="match status" value="1"/>
</dbReference>
<dbReference type="PROSITE" id="PS50880">
    <property type="entry name" value="TOPRIM"/>
    <property type="match status" value="1"/>
</dbReference>
<feature type="domain" description="Toprim" evidence="10">
    <location>
        <begin position="9"/>
        <end position="133"/>
    </location>
</feature>
<dbReference type="InterPro" id="IPR013824">
    <property type="entry name" value="Topo_IA_cen_sub1"/>
</dbReference>
<dbReference type="PANTHER" id="PTHR42785:SF1">
    <property type="entry name" value="DNA TOPOISOMERASE"/>
    <property type="match status" value="1"/>
</dbReference>
<evidence type="ECO:0000256" key="5">
    <source>
        <dbReference type="ARBA" id="ARBA00023029"/>
    </source>
</evidence>
<dbReference type="InterPro" id="IPR005733">
    <property type="entry name" value="TopoI_bac-type"/>
</dbReference>
<dbReference type="GO" id="GO:0003917">
    <property type="term" value="F:DNA topoisomerase type I (single strand cut, ATP-independent) activity"/>
    <property type="evidence" value="ECO:0007669"/>
    <property type="project" value="UniProtKB-UniRule"/>
</dbReference>
<dbReference type="GO" id="GO:0003677">
    <property type="term" value="F:DNA binding"/>
    <property type="evidence" value="ECO:0007669"/>
    <property type="project" value="UniProtKB-KW"/>
</dbReference>
<evidence type="ECO:0000256" key="1">
    <source>
        <dbReference type="ARBA" id="ARBA00000213"/>
    </source>
</evidence>
<dbReference type="InterPro" id="IPR013826">
    <property type="entry name" value="Topo_IA_cen_sub3"/>
</dbReference>
<dbReference type="SMART" id="SM00437">
    <property type="entry name" value="TOP1Ac"/>
    <property type="match status" value="1"/>
</dbReference>
<comment type="catalytic activity">
    <reaction evidence="1 8">
        <text>ATP-independent breakage of single-stranded DNA, followed by passage and rejoining.</text>
        <dbReference type="EC" id="5.6.2.1"/>
    </reaction>
</comment>
<evidence type="ECO:0000256" key="3">
    <source>
        <dbReference type="ARBA" id="ARBA00022723"/>
    </source>
</evidence>
<dbReference type="Gene3D" id="2.70.20.10">
    <property type="entry name" value="Topoisomerase I, domain 3"/>
    <property type="match status" value="1"/>
</dbReference>
<dbReference type="Gene3D" id="1.10.290.10">
    <property type="entry name" value="Topoisomerase I, domain 4"/>
    <property type="match status" value="1"/>
</dbReference>
<dbReference type="GO" id="GO:0006265">
    <property type="term" value="P:DNA topological change"/>
    <property type="evidence" value="ECO:0007669"/>
    <property type="project" value="UniProtKB-UniRule"/>
</dbReference>
<dbReference type="SMART" id="SM00436">
    <property type="entry name" value="TOP1Bc"/>
    <property type="match status" value="1"/>
</dbReference>
<keyword evidence="7 8" id="KW-0413">Isomerase</keyword>
<dbReference type="InterPro" id="IPR003602">
    <property type="entry name" value="Topo_IA_DNA-bd_dom"/>
</dbReference>
<feature type="active site" description="O-(5'-phospho-DNA)-tyrosine intermediate" evidence="8">
    <location>
        <position position="326"/>
    </location>
</feature>
<proteinExistence type="inferred from homology"/>
<evidence type="ECO:0000256" key="2">
    <source>
        <dbReference type="ARBA" id="ARBA00009446"/>
    </source>
</evidence>
<keyword evidence="6 8" id="KW-0238">DNA-binding</keyword>
<reference evidence="12 13" key="1">
    <citation type="submission" date="2018-02" db="EMBL/GenBank/DDBJ databases">
        <title>Comparative genomes isolates from brazilian mangrove.</title>
        <authorList>
            <person name="Araujo J.E."/>
            <person name="Taketani R.G."/>
            <person name="Silva M.C.P."/>
            <person name="Loureco M.V."/>
            <person name="Andreote F.D."/>
        </authorList>
    </citation>
    <scope>NUCLEOTIDE SEQUENCE [LARGE SCALE GENOMIC DNA]</scope>
    <source>
        <strain evidence="12 13">Hex-1 MGV</strain>
    </source>
</reference>
<dbReference type="CDD" id="cd00186">
    <property type="entry name" value="TOP1Ac"/>
    <property type="match status" value="1"/>
</dbReference>
<evidence type="ECO:0000313" key="13">
    <source>
        <dbReference type="Proteomes" id="UP000238322"/>
    </source>
</evidence>
<comment type="function">
    <text evidence="8">Releases the supercoiling and torsional tension of DNA, which is introduced during the DNA replication and transcription, by transiently cleaving and rejoining one strand of the DNA duplex. Introduces a single-strand break via transesterification at a target site in duplex DNA. The scissile phosphodiester is attacked by the catalytic tyrosine of the enzyme, resulting in the formation of a DNA-(5'-phosphotyrosyl)-enzyme intermediate and the expulsion of a 3'-OH DNA strand. The free DNA strand then undergoes passage around the unbroken strand, thus removing DNA supercoils. Finally, in the religation step, the DNA 3'-OH attacks the covalent intermediate to expel the active-site tyrosine and restore the DNA phosphodiester backbone.</text>
</comment>
<comment type="subunit">
    <text evidence="8">Monomer.</text>
</comment>